<dbReference type="SUPFAM" id="SSF53756">
    <property type="entry name" value="UDP-Glycosyltransferase/glycogen phosphorylase"/>
    <property type="match status" value="1"/>
</dbReference>
<dbReference type="FunFam" id="3.40.50.2000:FF:000050">
    <property type="entry name" value="UDP-glucuronosyltransferase"/>
    <property type="match status" value="1"/>
</dbReference>
<sequence>VPVPNYTAVDLSFSYDYFRTAFDFSSMDQHTSFHLIEKVGPIMSKLADDQFNSPQLQEFIKSTSNTSFDLVIMEAVVMQSYYGLVHHVGSPPVIGIMSIGLIWNLADSIGTPSNPSYIPETFLHFSDHMTFYERLQNTIFWLYARYKAYTELFPLHDRVMRKHFGDELPSVYEAERNLSLLMVGTNWLFSYPAPVAPAVIPFHSLHVKTTPDQLPEDLKKFLDEATNGVIYFSFGSNVMGNEVPEEKIRVFIEVFSQLPQKVLWKWESDTLPGKSANVRTGKWLPQQDILAHPNVRLFITQCGLQSFQEAVYHGIPLNVILPFKQSVTNNGINQLNMGNNIMRYLLQCFQEESLLSSADIITQYKNYADKAKQMSILSRDEPKTSLERIIWWTEYVIRHKGAKHLRSAALDLNWCQYLLLDVVAFFLISTFALIFTVYHLCIIILSYFKNALKIKFKFE</sequence>
<comment type="caution">
    <text evidence="5">The sequence shown here is derived from an EMBL/GenBank/DDBJ whole genome shotgun (WGS) entry which is preliminary data.</text>
</comment>
<organism evidence="5 6">
    <name type="scientific">Diploptera punctata</name>
    <name type="common">Pacific beetle cockroach</name>
    <dbReference type="NCBI Taxonomy" id="6984"/>
    <lineage>
        <taxon>Eukaryota</taxon>
        <taxon>Metazoa</taxon>
        <taxon>Ecdysozoa</taxon>
        <taxon>Arthropoda</taxon>
        <taxon>Hexapoda</taxon>
        <taxon>Insecta</taxon>
        <taxon>Pterygota</taxon>
        <taxon>Neoptera</taxon>
        <taxon>Polyneoptera</taxon>
        <taxon>Dictyoptera</taxon>
        <taxon>Blattodea</taxon>
        <taxon>Blaberoidea</taxon>
        <taxon>Blaberidae</taxon>
        <taxon>Diplopterinae</taxon>
        <taxon>Diploptera</taxon>
    </lineage>
</organism>
<evidence type="ECO:0008006" key="7">
    <source>
        <dbReference type="Google" id="ProtNLM"/>
    </source>
</evidence>
<evidence type="ECO:0000256" key="3">
    <source>
        <dbReference type="ARBA" id="ARBA00022679"/>
    </source>
</evidence>
<comment type="similarity">
    <text evidence="1">Belongs to the UDP-glycosyltransferase family.</text>
</comment>
<evidence type="ECO:0000256" key="1">
    <source>
        <dbReference type="ARBA" id="ARBA00009995"/>
    </source>
</evidence>
<dbReference type="PANTHER" id="PTHR48043">
    <property type="entry name" value="EG:EG0003.4 PROTEIN-RELATED"/>
    <property type="match status" value="1"/>
</dbReference>
<feature type="transmembrane region" description="Helical" evidence="4">
    <location>
        <begin position="422"/>
        <end position="448"/>
    </location>
</feature>
<keyword evidence="6" id="KW-1185">Reference proteome</keyword>
<name>A0AAD8AAM4_DIPPU</name>
<keyword evidence="3" id="KW-0808">Transferase</keyword>
<dbReference type="InterPro" id="IPR002213">
    <property type="entry name" value="UDP_glucos_trans"/>
</dbReference>
<dbReference type="Proteomes" id="UP001233999">
    <property type="component" value="Unassembled WGS sequence"/>
</dbReference>
<dbReference type="AlphaFoldDB" id="A0AAD8AAM4"/>
<dbReference type="InterPro" id="IPR050271">
    <property type="entry name" value="UDP-glycosyltransferase"/>
</dbReference>
<dbReference type="CDD" id="cd03784">
    <property type="entry name" value="GT1_Gtf-like"/>
    <property type="match status" value="1"/>
</dbReference>
<keyword evidence="4" id="KW-0472">Membrane</keyword>
<evidence type="ECO:0000256" key="2">
    <source>
        <dbReference type="ARBA" id="ARBA00022676"/>
    </source>
</evidence>
<dbReference type="EMBL" id="JASPKZ010002329">
    <property type="protein sequence ID" value="KAJ9595581.1"/>
    <property type="molecule type" value="Genomic_DNA"/>
</dbReference>
<dbReference type="Pfam" id="PF00201">
    <property type="entry name" value="UDPGT"/>
    <property type="match status" value="1"/>
</dbReference>
<proteinExistence type="inferred from homology"/>
<reference evidence="5" key="2">
    <citation type="submission" date="2023-05" db="EMBL/GenBank/DDBJ databases">
        <authorList>
            <person name="Fouks B."/>
        </authorList>
    </citation>
    <scope>NUCLEOTIDE SEQUENCE</scope>
    <source>
        <strain evidence="5">Stay&amp;Tobe</strain>
        <tissue evidence="5">Testes</tissue>
    </source>
</reference>
<evidence type="ECO:0000313" key="5">
    <source>
        <dbReference type="EMBL" id="KAJ9595581.1"/>
    </source>
</evidence>
<keyword evidence="4" id="KW-0812">Transmembrane</keyword>
<reference evidence="5" key="1">
    <citation type="journal article" date="2023" name="IScience">
        <title>Live-bearing cockroach genome reveals convergent evolutionary mechanisms linked to viviparity in insects and beyond.</title>
        <authorList>
            <person name="Fouks B."/>
            <person name="Harrison M.C."/>
            <person name="Mikhailova A.A."/>
            <person name="Marchal E."/>
            <person name="English S."/>
            <person name="Carruthers M."/>
            <person name="Jennings E.C."/>
            <person name="Chiamaka E.L."/>
            <person name="Frigard R.A."/>
            <person name="Pippel M."/>
            <person name="Attardo G.M."/>
            <person name="Benoit J.B."/>
            <person name="Bornberg-Bauer E."/>
            <person name="Tobe S.S."/>
        </authorList>
    </citation>
    <scope>NUCLEOTIDE SEQUENCE</scope>
    <source>
        <strain evidence="5">Stay&amp;Tobe</strain>
    </source>
</reference>
<gene>
    <name evidence="5" type="ORF">L9F63_013249</name>
</gene>
<feature type="non-terminal residue" evidence="5">
    <location>
        <position position="459"/>
    </location>
</feature>
<keyword evidence="2" id="KW-0328">Glycosyltransferase</keyword>
<dbReference type="Gene3D" id="3.40.50.2000">
    <property type="entry name" value="Glycogen Phosphorylase B"/>
    <property type="match status" value="1"/>
</dbReference>
<protein>
    <recommendedName>
        <fullName evidence="7">Glucuronosyltransferase</fullName>
    </recommendedName>
</protein>
<dbReference type="GO" id="GO:0008194">
    <property type="term" value="F:UDP-glycosyltransferase activity"/>
    <property type="evidence" value="ECO:0007669"/>
    <property type="project" value="InterPro"/>
</dbReference>
<evidence type="ECO:0000256" key="4">
    <source>
        <dbReference type="SAM" id="Phobius"/>
    </source>
</evidence>
<keyword evidence="4" id="KW-1133">Transmembrane helix</keyword>
<dbReference type="PANTHER" id="PTHR48043:SF159">
    <property type="entry name" value="EG:EG0003.4 PROTEIN-RELATED"/>
    <property type="match status" value="1"/>
</dbReference>
<evidence type="ECO:0000313" key="6">
    <source>
        <dbReference type="Proteomes" id="UP001233999"/>
    </source>
</evidence>
<accession>A0AAD8AAM4</accession>